<proteinExistence type="predicted"/>
<dbReference type="Proteomes" id="UP000276133">
    <property type="component" value="Unassembled WGS sequence"/>
</dbReference>
<dbReference type="AlphaFoldDB" id="A0A3M7S075"/>
<keyword evidence="3" id="KW-1185">Reference proteome</keyword>
<protein>
    <submittedName>
        <fullName evidence="2">Uncharacterized protein</fullName>
    </submittedName>
</protein>
<evidence type="ECO:0000313" key="3">
    <source>
        <dbReference type="Proteomes" id="UP000276133"/>
    </source>
</evidence>
<gene>
    <name evidence="2" type="ORF">BpHYR1_044953</name>
</gene>
<reference evidence="2 3" key="1">
    <citation type="journal article" date="2018" name="Sci. Rep.">
        <title>Genomic signatures of local adaptation to the degree of environmental predictability in rotifers.</title>
        <authorList>
            <person name="Franch-Gras L."/>
            <person name="Hahn C."/>
            <person name="Garcia-Roger E.M."/>
            <person name="Carmona M.J."/>
            <person name="Serra M."/>
            <person name="Gomez A."/>
        </authorList>
    </citation>
    <scope>NUCLEOTIDE SEQUENCE [LARGE SCALE GENOMIC DNA]</scope>
    <source>
        <strain evidence="2">HYR1</strain>
    </source>
</reference>
<accession>A0A3M7S075</accession>
<keyword evidence="1" id="KW-0812">Transmembrane</keyword>
<sequence length="104" mass="10937">MQIEQSYRILGIGAVVVVVVAEVVVQRIVVAVVVVVVVVEQHGPDEVGAADRAADFAVDFGADGAGPVNLVEFCLMVLDGTDETFCELELTWLNLAAEAGVILI</sequence>
<comment type="caution">
    <text evidence="2">The sequence shown here is derived from an EMBL/GenBank/DDBJ whole genome shotgun (WGS) entry which is preliminary data.</text>
</comment>
<evidence type="ECO:0000256" key="1">
    <source>
        <dbReference type="SAM" id="Phobius"/>
    </source>
</evidence>
<keyword evidence="1" id="KW-1133">Transmembrane helix</keyword>
<keyword evidence="1" id="KW-0472">Membrane</keyword>
<evidence type="ECO:0000313" key="2">
    <source>
        <dbReference type="EMBL" id="RNA29223.1"/>
    </source>
</evidence>
<name>A0A3M7S075_BRAPC</name>
<feature type="transmembrane region" description="Helical" evidence="1">
    <location>
        <begin position="12"/>
        <end position="39"/>
    </location>
</feature>
<organism evidence="2 3">
    <name type="scientific">Brachionus plicatilis</name>
    <name type="common">Marine rotifer</name>
    <name type="synonym">Brachionus muelleri</name>
    <dbReference type="NCBI Taxonomy" id="10195"/>
    <lineage>
        <taxon>Eukaryota</taxon>
        <taxon>Metazoa</taxon>
        <taxon>Spiralia</taxon>
        <taxon>Gnathifera</taxon>
        <taxon>Rotifera</taxon>
        <taxon>Eurotatoria</taxon>
        <taxon>Monogononta</taxon>
        <taxon>Pseudotrocha</taxon>
        <taxon>Ploima</taxon>
        <taxon>Brachionidae</taxon>
        <taxon>Brachionus</taxon>
    </lineage>
</organism>
<dbReference type="EMBL" id="REGN01002264">
    <property type="protein sequence ID" value="RNA29223.1"/>
    <property type="molecule type" value="Genomic_DNA"/>
</dbReference>